<dbReference type="InterPro" id="IPR021988">
    <property type="entry name" value="BMT1"/>
</dbReference>
<evidence type="ECO:0000256" key="9">
    <source>
        <dbReference type="ARBA" id="ARBA00022856"/>
    </source>
</evidence>
<evidence type="ECO:0000256" key="14">
    <source>
        <dbReference type="ARBA" id="ARBA00023316"/>
    </source>
</evidence>
<evidence type="ECO:0000256" key="15">
    <source>
        <dbReference type="SAM" id="Phobius"/>
    </source>
</evidence>
<evidence type="ECO:0000313" key="17">
    <source>
        <dbReference type="Proteomes" id="UP000253472"/>
    </source>
</evidence>
<keyword evidence="11" id="KW-0735">Signal-anchor</keyword>
<feature type="transmembrane region" description="Helical" evidence="15">
    <location>
        <begin position="1129"/>
        <end position="1152"/>
    </location>
</feature>
<dbReference type="OrthoDB" id="3631276at2759"/>
<dbReference type="PANTHER" id="PTHR22601">
    <property type="entry name" value="ISP4 LIKE PROTEIN"/>
    <property type="match status" value="1"/>
</dbReference>
<dbReference type="GO" id="GO:0015031">
    <property type="term" value="P:protein transport"/>
    <property type="evidence" value="ECO:0007669"/>
    <property type="project" value="UniProtKB-KW"/>
</dbReference>
<reference evidence="16 17" key="1">
    <citation type="submission" date="2018-06" db="EMBL/GenBank/DDBJ databases">
        <title>Whole genome sequencing of Candida tropicalis (genome annotated by CSBL at Korea University).</title>
        <authorList>
            <person name="Ahn J."/>
        </authorList>
    </citation>
    <scope>NUCLEOTIDE SEQUENCE [LARGE SCALE GENOMIC DNA]</scope>
    <source>
        <strain evidence="16 17">ATCC 20962</strain>
    </source>
</reference>
<dbReference type="GO" id="GO:0016020">
    <property type="term" value="C:membrane"/>
    <property type="evidence" value="ECO:0007669"/>
    <property type="project" value="UniProtKB-SubCell"/>
</dbReference>
<keyword evidence="9" id="KW-0571">Peptide transport</keyword>
<evidence type="ECO:0000256" key="4">
    <source>
        <dbReference type="ARBA" id="ARBA00009486"/>
    </source>
</evidence>
<keyword evidence="6" id="KW-0328">Glycosyltransferase</keyword>
<evidence type="ECO:0000256" key="6">
    <source>
        <dbReference type="ARBA" id="ARBA00022676"/>
    </source>
</evidence>
<evidence type="ECO:0000256" key="1">
    <source>
        <dbReference type="ARBA" id="ARBA00004141"/>
    </source>
</evidence>
<feature type="transmembrane region" description="Helical" evidence="15">
    <location>
        <begin position="767"/>
        <end position="790"/>
    </location>
</feature>
<name>A0A367XM71_9ASCO</name>
<proteinExistence type="inferred from homology"/>
<evidence type="ECO:0000313" key="16">
    <source>
        <dbReference type="EMBL" id="RCK54754.1"/>
    </source>
</evidence>
<evidence type="ECO:0000256" key="8">
    <source>
        <dbReference type="ARBA" id="ARBA00022692"/>
    </source>
</evidence>
<feature type="transmembrane region" description="Helical" evidence="15">
    <location>
        <begin position="725"/>
        <end position="747"/>
    </location>
</feature>
<keyword evidence="12 15" id="KW-1133">Transmembrane helix</keyword>
<feature type="transmembrane region" description="Helical" evidence="15">
    <location>
        <begin position="969"/>
        <end position="989"/>
    </location>
</feature>
<comment type="subcellular location">
    <subcellularLocation>
        <location evidence="1">Membrane</location>
        <topology evidence="1">Multi-pass membrane protein</topology>
    </subcellularLocation>
    <subcellularLocation>
        <location evidence="2">Membrane</location>
        <topology evidence="2">Single-pass type II membrane protein</topology>
    </subcellularLocation>
</comment>
<evidence type="ECO:0000256" key="7">
    <source>
        <dbReference type="ARBA" id="ARBA00022679"/>
    </source>
</evidence>
<evidence type="ECO:0000256" key="13">
    <source>
        <dbReference type="ARBA" id="ARBA00023136"/>
    </source>
</evidence>
<evidence type="ECO:0000256" key="10">
    <source>
        <dbReference type="ARBA" id="ARBA00022927"/>
    </source>
</evidence>
<keyword evidence="10" id="KW-0653">Protein transport</keyword>
<feature type="transmembrane region" description="Helical" evidence="15">
    <location>
        <begin position="1020"/>
        <end position="1040"/>
    </location>
</feature>
<gene>
    <name evidence="16" type="primary">isp4_0</name>
    <name evidence="16" type="ORF">Cantr_03740</name>
</gene>
<feature type="transmembrane region" description="Helical" evidence="15">
    <location>
        <begin position="1046"/>
        <end position="1068"/>
    </location>
</feature>
<feature type="transmembrane region" description="Helical" evidence="15">
    <location>
        <begin position="802"/>
        <end position="821"/>
    </location>
</feature>
<dbReference type="Pfam" id="PF03169">
    <property type="entry name" value="OPT"/>
    <property type="match status" value="2"/>
</dbReference>
<evidence type="ECO:0000256" key="5">
    <source>
        <dbReference type="ARBA" id="ARBA00022448"/>
    </source>
</evidence>
<accession>A0A367XM71</accession>
<evidence type="ECO:0000256" key="11">
    <source>
        <dbReference type="ARBA" id="ARBA00022968"/>
    </source>
</evidence>
<evidence type="ECO:0000256" key="12">
    <source>
        <dbReference type="ARBA" id="ARBA00022989"/>
    </source>
</evidence>
<feature type="transmembrane region" description="Helical" evidence="15">
    <location>
        <begin position="698"/>
        <end position="718"/>
    </location>
</feature>
<dbReference type="GO" id="GO:0071555">
    <property type="term" value="P:cell wall organization"/>
    <property type="evidence" value="ECO:0007669"/>
    <property type="project" value="UniProtKB-KW"/>
</dbReference>
<dbReference type="GO" id="GO:0000030">
    <property type="term" value="F:mannosyltransferase activity"/>
    <property type="evidence" value="ECO:0007669"/>
    <property type="project" value="InterPro"/>
</dbReference>
<keyword evidence="5" id="KW-0813">Transport</keyword>
<dbReference type="NCBIfam" id="TIGR00728">
    <property type="entry name" value="OPT_sfam"/>
    <property type="match status" value="2"/>
</dbReference>
<dbReference type="GO" id="GO:0035673">
    <property type="term" value="F:oligopeptide transmembrane transporter activity"/>
    <property type="evidence" value="ECO:0007669"/>
    <property type="project" value="InterPro"/>
</dbReference>
<feature type="transmembrane region" description="Helical" evidence="15">
    <location>
        <begin position="7"/>
        <end position="28"/>
    </location>
</feature>
<dbReference type="STRING" id="5486.A0A367XM71"/>
<keyword evidence="13 15" id="KW-0472">Membrane</keyword>
<feature type="transmembrane region" description="Helical" evidence="15">
    <location>
        <begin position="833"/>
        <end position="850"/>
    </location>
</feature>
<dbReference type="Proteomes" id="UP000253472">
    <property type="component" value="Unassembled WGS sequence"/>
</dbReference>
<keyword evidence="8 15" id="KW-0812">Transmembrane</keyword>
<feature type="transmembrane region" description="Helical" evidence="15">
    <location>
        <begin position="862"/>
        <end position="880"/>
    </location>
</feature>
<dbReference type="Pfam" id="PF12141">
    <property type="entry name" value="BMT"/>
    <property type="match status" value="1"/>
</dbReference>
<dbReference type="NCBIfam" id="TIGR00727">
    <property type="entry name" value="ISP4_OPT"/>
    <property type="match status" value="1"/>
</dbReference>
<organism evidence="16 17">
    <name type="scientific">Candida viswanathii</name>
    <dbReference type="NCBI Taxonomy" id="5486"/>
    <lineage>
        <taxon>Eukaryota</taxon>
        <taxon>Fungi</taxon>
        <taxon>Dikarya</taxon>
        <taxon>Ascomycota</taxon>
        <taxon>Saccharomycotina</taxon>
        <taxon>Pichiomycetes</taxon>
        <taxon>Debaryomycetaceae</taxon>
        <taxon>Candida/Lodderomyces clade</taxon>
        <taxon>Candida</taxon>
    </lineage>
</organism>
<dbReference type="InterPro" id="IPR004648">
    <property type="entry name" value="Oligpept_transpt"/>
</dbReference>
<protein>
    <submittedName>
        <fullName evidence="16">Sexual differentiation process protein isp4</fullName>
    </submittedName>
</protein>
<evidence type="ECO:0000256" key="2">
    <source>
        <dbReference type="ARBA" id="ARBA00004606"/>
    </source>
</evidence>
<sequence length="1340" mass="153249">MIIRKRSIYILILTVVVFAVVRFVYSLFYQHHQFQFARIPPHVIFPRDFKSTQDKSLFIDDSQTIHMGYRSEQPPATTTPFHRLEFSVFDSSRFTNMDLTQCRALESTSHVAINKAINMRSSLVEIVAKLLYDMKENEYLKELHPFIIPELLIQLKLGIVERFWYRFSGSAVWMEQYQVFLMISRVIYSPKGVKNQPVLSLSYAQIYDRNWNEIQGKLVVPSNNVNGGDESEVVFRDISFPSFMPIPFYHDSDHILGKYYGPEDPRLILVNRHGYEEPLIIFNAYNRKLVDTDDDDDTGISQEIKYFRSMYMCYPWKFQKGKANVEGMPSPEYDDLVYNKIVELKIKRYEKAFETQKNWTPFVSCEDKSSLNFVYRWTNLDVLSCDLDTGSCFFEYKMNKTLSATNKIGPLRGGTQLININEIVPDKSILLPNREIFVGFPRTHLKNCGCGKVMYRPNLVILVKDISGEEPYYKVSHISPSLSLDVPIIGWDDPEDLCYDLNILIPYSISNWDVTLLTRTGRKWRADDELTLTLTISDQTIHRISIRGLFQAIIDLPDNALFKTSINPQVPSMMVKDLREVGFNNDNLPLKPINLSLLGGNNHETIDAQEIHETKEAPPISEKYKPAVGEDYEADRKVPNLDIVCSQSQEFDPVTSNLIKDIVDEEYAAVQVEDDSPYPEVRAAVPSTDDPTLPQNTIRAWVLGLILTTVGSGMNLLFSFHSPSFAITTFVTSILAWPIGRFWAWCIPDWKIFGVSLNPGPFNIKEHTIITIMANVSFGGGAAYATDILLSQNKFYNSDFGWGFALLLIWSTQCIGFAFGGLMRRFVVDNPSAIWPLNLVTATFLTNMHINENHQANGWKISRLAFFLITFIGSFVWYWFPGYIFQALSYFSWITWIKPDSVIINQVFGSSSGLGMIPNNIALDWNQIAGYIGFQQSYNVSRIINSETLTFNEQAYKEYSPLFLSTTFAISYGLSFASILATITHTVCFHGREIYDQFRVKQKPDVHNRLMKAYKSIPEWWYGIVFLIFFGMSIAVVRAWQTEMPVWGLVVALLIGAFFLLPVAIIFAKTNIAVGLNVISEFIVGYAIPGRPMAMFLFKTYCYITNAQAVTFAQDLKLGHYMKLAPRGLFYAQFIATIWGSLVQVCVLRWAYGSIDDLCLPHQKNHYTCPNGRVFFNASIIWGVIGPQRQFSHGQLYYGLLFFFIVGAVTPIINWLILKKWPNSPVKYLHWPVFFSGTGYIPPATPYNYTSYCAVGLAFGWWIKKKWFHWWSKYNYSLSAGLDIGLAWASLLIFLCLALTNTDFPSWWGNNVVAGTLDSQVDTNVRVLLNEGESFGPSSW</sequence>
<comment type="similarity">
    <text evidence="4">Belongs to the BMT family.</text>
</comment>
<comment type="similarity">
    <text evidence="3">Belongs to the oligopeptide OPT transporter family.</text>
</comment>
<comment type="caution">
    <text evidence="16">The sequence shown here is derived from an EMBL/GenBank/DDBJ whole genome shotgun (WGS) entry which is preliminary data.</text>
</comment>
<feature type="transmembrane region" description="Helical" evidence="15">
    <location>
        <begin position="1274"/>
        <end position="1300"/>
    </location>
</feature>
<keyword evidence="14" id="KW-0961">Cell wall biogenesis/degradation</keyword>
<evidence type="ECO:0000256" key="3">
    <source>
        <dbReference type="ARBA" id="ARBA00008807"/>
    </source>
</evidence>
<feature type="transmembrane region" description="Helical" evidence="15">
    <location>
        <begin position="1196"/>
        <end position="1218"/>
    </location>
</feature>
<dbReference type="EMBL" id="QLNQ01000030">
    <property type="protein sequence ID" value="RCK54754.1"/>
    <property type="molecule type" value="Genomic_DNA"/>
</dbReference>
<keyword evidence="17" id="KW-1185">Reference proteome</keyword>
<dbReference type="InterPro" id="IPR004813">
    <property type="entry name" value="OPT"/>
</dbReference>
<keyword evidence="7" id="KW-0808">Transferase</keyword>